<comment type="caution">
    <text evidence="1">The sequence shown here is derived from an EMBL/GenBank/DDBJ whole genome shotgun (WGS) entry which is preliminary data.</text>
</comment>
<proteinExistence type="predicted"/>
<dbReference type="Proteomes" id="UP001596514">
    <property type="component" value="Unassembled WGS sequence"/>
</dbReference>
<accession>A0ABW2TFA2</accession>
<dbReference type="EMBL" id="JBHTEE010000001">
    <property type="protein sequence ID" value="MFC7606665.1"/>
    <property type="molecule type" value="Genomic_DNA"/>
</dbReference>
<keyword evidence="2" id="KW-1185">Reference proteome</keyword>
<sequence length="195" mass="21353">MKEKEERAARVYERTSTLATGNVLAQGASGFFGGGANLVVDVIAIPFYIDLWNDVRSIYGRGHITAEAAKEYLKPNIPFLAQDLLWDKLVGSIPIVGIPFNIAFAKALTWRLGAWFGMLSAIGGDSTPNEKITASTMELTRRIFPSLGDTFSFKAPDRDVFVSFVASVDGLTHQEAQNRAEEALRVLRGEKDTPS</sequence>
<name>A0ABW2TFA2_9ACTN</name>
<evidence type="ECO:0000313" key="1">
    <source>
        <dbReference type="EMBL" id="MFC7606665.1"/>
    </source>
</evidence>
<evidence type="ECO:0000313" key="2">
    <source>
        <dbReference type="Proteomes" id="UP001596514"/>
    </source>
</evidence>
<protein>
    <submittedName>
        <fullName evidence="1">Uncharacterized protein</fullName>
    </submittedName>
</protein>
<dbReference type="RefSeq" id="WP_157594386.1">
    <property type="nucleotide sequence ID" value="NZ_BAAAGK010000120.1"/>
</dbReference>
<reference evidence="2" key="1">
    <citation type="journal article" date="2019" name="Int. J. Syst. Evol. Microbiol.">
        <title>The Global Catalogue of Microorganisms (GCM) 10K type strain sequencing project: providing services to taxonomists for standard genome sequencing and annotation.</title>
        <authorList>
            <consortium name="The Broad Institute Genomics Platform"/>
            <consortium name="The Broad Institute Genome Sequencing Center for Infectious Disease"/>
            <person name="Wu L."/>
            <person name="Ma J."/>
        </authorList>
    </citation>
    <scope>NUCLEOTIDE SEQUENCE [LARGE SCALE GENOMIC DNA]</scope>
    <source>
        <strain evidence="2">JCM 10083</strain>
    </source>
</reference>
<organism evidence="1 2">
    <name type="scientific">Streptosporangium amethystogenes subsp. fukuiense</name>
    <dbReference type="NCBI Taxonomy" id="698418"/>
    <lineage>
        <taxon>Bacteria</taxon>
        <taxon>Bacillati</taxon>
        <taxon>Actinomycetota</taxon>
        <taxon>Actinomycetes</taxon>
        <taxon>Streptosporangiales</taxon>
        <taxon>Streptosporangiaceae</taxon>
        <taxon>Streptosporangium</taxon>
    </lineage>
</organism>
<gene>
    <name evidence="1" type="ORF">ACFQVD_41870</name>
</gene>